<comment type="caution">
    <text evidence="2">The sequence shown here is derived from an EMBL/GenBank/DDBJ whole genome shotgun (WGS) entry which is preliminary data.</text>
</comment>
<dbReference type="Gene3D" id="3.30.70.100">
    <property type="match status" value="1"/>
</dbReference>
<evidence type="ECO:0000313" key="2">
    <source>
        <dbReference type="EMBL" id="HGS21889.1"/>
    </source>
</evidence>
<name>A0A7C4PM18_9CHLR</name>
<reference evidence="2" key="1">
    <citation type="journal article" date="2020" name="mSystems">
        <title>Genome- and Community-Level Interaction Insights into Carbon Utilization and Element Cycling Functions of Hydrothermarchaeota in Hydrothermal Sediment.</title>
        <authorList>
            <person name="Zhou Z."/>
            <person name="Liu Y."/>
            <person name="Xu W."/>
            <person name="Pan J."/>
            <person name="Luo Z.H."/>
            <person name="Li M."/>
        </authorList>
    </citation>
    <scope>NUCLEOTIDE SEQUENCE [LARGE SCALE GENOMIC DNA]</scope>
    <source>
        <strain evidence="2">SpSt-573</strain>
    </source>
</reference>
<organism evidence="2">
    <name type="scientific">Anaerolinea thermolimosa</name>
    <dbReference type="NCBI Taxonomy" id="229919"/>
    <lineage>
        <taxon>Bacteria</taxon>
        <taxon>Bacillati</taxon>
        <taxon>Chloroflexota</taxon>
        <taxon>Anaerolineae</taxon>
        <taxon>Anaerolineales</taxon>
        <taxon>Anaerolineaceae</taxon>
        <taxon>Anaerolinea</taxon>
    </lineage>
</organism>
<dbReference type="InterPro" id="IPR036163">
    <property type="entry name" value="HMA_dom_sf"/>
</dbReference>
<evidence type="ECO:0000259" key="1">
    <source>
        <dbReference type="PROSITE" id="PS50846"/>
    </source>
</evidence>
<accession>A0A7C4PM18</accession>
<sequence>MMVKKTFVIPDMHCSNCVMRLEGLEDELPGIRRIRGSYHRQTLEVEFDETQVSEERLRAAIARLGYTAQE</sequence>
<feature type="domain" description="HMA" evidence="1">
    <location>
        <begin position="3"/>
        <end position="69"/>
    </location>
</feature>
<gene>
    <name evidence="2" type="ORF">ENT37_08460</name>
</gene>
<proteinExistence type="predicted"/>
<dbReference type="Pfam" id="PF00403">
    <property type="entry name" value="HMA"/>
    <property type="match status" value="1"/>
</dbReference>
<dbReference type="CDD" id="cd00371">
    <property type="entry name" value="HMA"/>
    <property type="match status" value="1"/>
</dbReference>
<protein>
    <submittedName>
        <fullName evidence="2">Copper chaperone</fullName>
    </submittedName>
</protein>
<dbReference type="PROSITE" id="PS50846">
    <property type="entry name" value="HMA_2"/>
    <property type="match status" value="1"/>
</dbReference>
<dbReference type="SUPFAM" id="SSF55008">
    <property type="entry name" value="HMA, heavy metal-associated domain"/>
    <property type="match status" value="1"/>
</dbReference>
<dbReference type="AlphaFoldDB" id="A0A7C4PM18"/>
<dbReference type="InterPro" id="IPR006121">
    <property type="entry name" value="HMA_dom"/>
</dbReference>
<dbReference type="EMBL" id="DSYK01000419">
    <property type="protein sequence ID" value="HGS21889.1"/>
    <property type="molecule type" value="Genomic_DNA"/>
</dbReference>
<dbReference type="GO" id="GO:0046872">
    <property type="term" value="F:metal ion binding"/>
    <property type="evidence" value="ECO:0007669"/>
    <property type="project" value="InterPro"/>
</dbReference>